<evidence type="ECO:0000313" key="1">
    <source>
        <dbReference type="EMBL" id="CAG8639286.1"/>
    </source>
</evidence>
<sequence>TAPWFHKISSEMLNDIKFYMHSTEGIGAKIQYNFLKTKYPDKHIDKKDLYNAIQPFCVLSCEKVKTDTVETLQKLIVLKADDPE</sequence>
<protein>
    <submittedName>
        <fullName evidence="1">5787_t:CDS:1</fullName>
    </submittedName>
</protein>
<proteinExistence type="predicted"/>
<gene>
    <name evidence="1" type="ORF">RPERSI_LOCUS7414</name>
</gene>
<feature type="non-terminal residue" evidence="1">
    <location>
        <position position="1"/>
    </location>
</feature>
<comment type="caution">
    <text evidence="1">The sequence shown here is derived from an EMBL/GenBank/DDBJ whole genome shotgun (WGS) entry which is preliminary data.</text>
</comment>
<dbReference type="Proteomes" id="UP000789920">
    <property type="component" value="Unassembled WGS sequence"/>
</dbReference>
<organism evidence="1 2">
    <name type="scientific">Racocetra persica</name>
    <dbReference type="NCBI Taxonomy" id="160502"/>
    <lineage>
        <taxon>Eukaryota</taxon>
        <taxon>Fungi</taxon>
        <taxon>Fungi incertae sedis</taxon>
        <taxon>Mucoromycota</taxon>
        <taxon>Glomeromycotina</taxon>
        <taxon>Glomeromycetes</taxon>
        <taxon>Diversisporales</taxon>
        <taxon>Gigasporaceae</taxon>
        <taxon>Racocetra</taxon>
    </lineage>
</organism>
<reference evidence="1" key="1">
    <citation type="submission" date="2021-06" db="EMBL/GenBank/DDBJ databases">
        <authorList>
            <person name="Kallberg Y."/>
            <person name="Tangrot J."/>
            <person name="Rosling A."/>
        </authorList>
    </citation>
    <scope>NUCLEOTIDE SEQUENCE</scope>
    <source>
        <strain evidence="1">MA461A</strain>
    </source>
</reference>
<accession>A0ACA9N7N1</accession>
<dbReference type="EMBL" id="CAJVQC010012529">
    <property type="protein sequence ID" value="CAG8639286.1"/>
    <property type="molecule type" value="Genomic_DNA"/>
</dbReference>
<evidence type="ECO:0000313" key="2">
    <source>
        <dbReference type="Proteomes" id="UP000789920"/>
    </source>
</evidence>
<keyword evidence="2" id="KW-1185">Reference proteome</keyword>
<name>A0ACA9N7N1_9GLOM</name>